<organism evidence="1 2">
    <name type="scientific">Juglans regia</name>
    <name type="common">English walnut</name>
    <dbReference type="NCBI Taxonomy" id="51240"/>
    <lineage>
        <taxon>Eukaryota</taxon>
        <taxon>Viridiplantae</taxon>
        <taxon>Streptophyta</taxon>
        <taxon>Embryophyta</taxon>
        <taxon>Tracheophyta</taxon>
        <taxon>Spermatophyta</taxon>
        <taxon>Magnoliopsida</taxon>
        <taxon>eudicotyledons</taxon>
        <taxon>Gunneridae</taxon>
        <taxon>Pentapetalae</taxon>
        <taxon>rosids</taxon>
        <taxon>fabids</taxon>
        <taxon>Fagales</taxon>
        <taxon>Juglandaceae</taxon>
        <taxon>Juglans</taxon>
    </lineage>
</organism>
<proteinExistence type="predicted"/>
<gene>
    <name evidence="1" type="ORF">F2P56_021780</name>
</gene>
<name>A0A833UGZ5_JUGRE</name>
<evidence type="ECO:0000313" key="1">
    <source>
        <dbReference type="EMBL" id="KAF5457698.1"/>
    </source>
</evidence>
<protein>
    <submittedName>
        <fullName evidence="1">Uncharacterized protein</fullName>
    </submittedName>
</protein>
<dbReference type="Proteomes" id="UP000619265">
    <property type="component" value="Unassembled WGS sequence"/>
</dbReference>
<comment type="caution">
    <text evidence="1">The sequence shown here is derived from an EMBL/GenBank/DDBJ whole genome shotgun (WGS) entry which is preliminary data.</text>
</comment>
<evidence type="ECO:0000313" key="2">
    <source>
        <dbReference type="Proteomes" id="UP000619265"/>
    </source>
</evidence>
<reference evidence="1" key="1">
    <citation type="submission" date="2015-10" db="EMBL/GenBank/DDBJ databases">
        <authorList>
            <person name="Martinez-Garcia P.J."/>
            <person name="Crepeau M.W."/>
            <person name="Puiu D."/>
            <person name="Gonzalez-Ibeas D."/>
            <person name="Whalen J."/>
            <person name="Stevens K."/>
            <person name="Paul R."/>
            <person name="Butterfield T."/>
            <person name="Britton M."/>
            <person name="Reagan R."/>
            <person name="Chakraborty S."/>
            <person name="Walawage S.L."/>
            <person name="Vasquez-Gross H.A."/>
            <person name="Cardeno C."/>
            <person name="Famula R."/>
            <person name="Pratt K."/>
            <person name="Kuruganti S."/>
            <person name="Aradhya M.K."/>
            <person name="Leslie C.A."/>
            <person name="Dandekar A.M."/>
            <person name="Salzberg S.L."/>
            <person name="Wegrzyn J.L."/>
            <person name="Langley C.H."/>
            <person name="Neale D.B."/>
        </authorList>
    </citation>
    <scope>NUCLEOTIDE SEQUENCE</scope>
    <source>
        <tissue evidence="1">Leaves</tissue>
    </source>
</reference>
<reference evidence="1" key="2">
    <citation type="submission" date="2020-03" db="EMBL/GenBank/DDBJ databases">
        <title>Walnut 2.0.</title>
        <authorList>
            <person name="Marrano A."/>
            <person name="Britton M."/>
            <person name="Zimin A.V."/>
            <person name="Zaini P.A."/>
            <person name="Workman R."/>
            <person name="Puiu D."/>
            <person name="Bianco L."/>
            <person name="Allen B.J."/>
            <person name="Troggio M."/>
            <person name="Leslie C.A."/>
            <person name="Timp W."/>
            <person name="Dendekar A."/>
            <person name="Salzberg S.L."/>
            <person name="Neale D.B."/>
        </authorList>
    </citation>
    <scope>NUCLEOTIDE SEQUENCE</scope>
    <source>
        <tissue evidence="1">Leaves</tissue>
    </source>
</reference>
<dbReference type="AlphaFoldDB" id="A0A833UGZ5"/>
<dbReference type="EMBL" id="LIHL02000010">
    <property type="protein sequence ID" value="KAF5457698.1"/>
    <property type="molecule type" value="Genomic_DNA"/>
</dbReference>
<dbReference type="Gramene" id="Jr10_07610_p2">
    <property type="protein sequence ID" value="cds.Jr10_07610_p2"/>
    <property type="gene ID" value="Jr10_07610"/>
</dbReference>
<sequence>MEKRVEGTILLLSSRCFWDYIYFIQTKQEMRKPKIVAFGVEERRCKILVCKKYNSLFIKGRRREDTPHAKISTSSTSRNMYESSSKYSTIQFGDTVLGGKAPTKCTDLGEPVILGWINWPAEFQVELWCVTTAGY</sequence>
<accession>A0A833UGZ5</accession>